<accession>A0A2T3ZT80</accession>
<dbReference type="SUPFAM" id="SSF52540">
    <property type="entry name" value="P-loop containing nucleoside triphosphate hydrolases"/>
    <property type="match status" value="1"/>
</dbReference>
<dbReference type="InterPro" id="IPR036322">
    <property type="entry name" value="WD40_repeat_dom_sf"/>
</dbReference>
<feature type="repeat" description="WD" evidence="3">
    <location>
        <begin position="1012"/>
        <end position="1053"/>
    </location>
</feature>
<feature type="repeat" description="WD" evidence="3">
    <location>
        <begin position="1180"/>
        <end position="1221"/>
    </location>
</feature>
<feature type="domain" description="NACHT" evidence="4">
    <location>
        <begin position="276"/>
        <end position="426"/>
    </location>
</feature>
<dbReference type="InterPro" id="IPR056884">
    <property type="entry name" value="NPHP3-like_N"/>
</dbReference>
<feature type="repeat" description="WD" evidence="3">
    <location>
        <begin position="848"/>
        <end position="889"/>
    </location>
</feature>
<proteinExistence type="predicted"/>
<dbReference type="PROSITE" id="PS50082">
    <property type="entry name" value="WD_REPEATS_2"/>
    <property type="match status" value="12"/>
</dbReference>
<dbReference type="GeneID" id="36626600"/>
<dbReference type="Pfam" id="PF24883">
    <property type="entry name" value="NPHP3_N"/>
    <property type="match status" value="1"/>
</dbReference>
<dbReference type="InterPro" id="IPR050349">
    <property type="entry name" value="WD_LIS1/nudF_dynein_reg"/>
</dbReference>
<evidence type="ECO:0000313" key="6">
    <source>
        <dbReference type="Proteomes" id="UP000241690"/>
    </source>
</evidence>
<dbReference type="InterPro" id="IPR027417">
    <property type="entry name" value="P-loop_NTPase"/>
</dbReference>
<dbReference type="SUPFAM" id="SSF50978">
    <property type="entry name" value="WD40 repeat-like"/>
    <property type="match status" value="2"/>
</dbReference>
<evidence type="ECO:0000313" key="5">
    <source>
        <dbReference type="EMBL" id="PTB48005.1"/>
    </source>
</evidence>
<dbReference type="InterPro" id="IPR015943">
    <property type="entry name" value="WD40/YVTN_repeat-like_dom_sf"/>
</dbReference>
<dbReference type="STRING" id="983964.A0A2T3ZT80"/>
<evidence type="ECO:0000256" key="3">
    <source>
        <dbReference type="PROSITE-ProRule" id="PRU00221"/>
    </source>
</evidence>
<feature type="repeat" description="WD" evidence="3">
    <location>
        <begin position="1054"/>
        <end position="1095"/>
    </location>
</feature>
<dbReference type="PROSITE" id="PS50837">
    <property type="entry name" value="NACHT"/>
    <property type="match status" value="1"/>
</dbReference>
<gene>
    <name evidence="5" type="ORF">M431DRAFT_501581</name>
</gene>
<dbReference type="InterPro" id="IPR007111">
    <property type="entry name" value="NACHT_NTPase"/>
</dbReference>
<feature type="repeat" description="WD" evidence="3">
    <location>
        <begin position="806"/>
        <end position="847"/>
    </location>
</feature>
<dbReference type="InterPro" id="IPR020472">
    <property type="entry name" value="WD40_PAC1"/>
</dbReference>
<evidence type="ECO:0000256" key="1">
    <source>
        <dbReference type="ARBA" id="ARBA00022574"/>
    </source>
</evidence>
<dbReference type="Gene3D" id="2.130.10.10">
    <property type="entry name" value="YVTN repeat-like/Quinoprotein amine dehydrogenase"/>
    <property type="match status" value="5"/>
</dbReference>
<feature type="repeat" description="WD" evidence="3">
    <location>
        <begin position="1264"/>
        <end position="1305"/>
    </location>
</feature>
<feature type="repeat" description="WD" evidence="3">
    <location>
        <begin position="938"/>
        <end position="972"/>
    </location>
</feature>
<keyword evidence="6" id="KW-1185">Reference proteome</keyword>
<dbReference type="InterPro" id="IPR001680">
    <property type="entry name" value="WD40_rpt"/>
</dbReference>
<organism evidence="5 6">
    <name type="scientific">Trichoderma harzianum CBS 226.95</name>
    <dbReference type="NCBI Taxonomy" id="983964"/>
    <lineage>
        <taxon>Eukaryota</taxon>
        <taxon>Fungi</taxon>
        <taxon>Dikarya</taxon>
        <taxon>Ascomycota</taxon>
        <taxon>Pezizomycotina</taxon>
        <taxon>Sordariomycetes</taxon>
        <taxon>Hypocreomycetidae</taxon>
        <taxon>Hypocreales</taxon>
        <taxon>Hypocreaceae</taxon>
        <taxon>Trichoderma</taxon>
    </lineage>
</organism>
<feature type="repeat" description="WD" evidence="3">
    <location>
        <begin position="1138"/>
        <end position="1179"/>
    </location>
</feature>
<dbReference type="Pfam" id="PF17100">
    <property type="entry name" value="NACHT_N"/>
    <property type="match status" value="1"/>
</dbReference>
<dbReference type="Proteomes" id="UP000241690">
    <property type="component" value="Unassembled WGS sequence"/>
</dbReference>
<dbReference type="Gene3D" id="3.40.50.300">
    <property type="entry name" value="P-loop containing nucleotide triphosphate hydrolases"/>
    <property type="match status" value="1"/>
</dbReference>
<evidence type="ECO:0000259" key="4">
    <source>
        <dbReference type="PROSITE" id="PS50837"/>
    </source>
</evidence>
<feature type="repeat" description="WD" evidence="3">
    <location>
        <begin position="889"/>
        <end position="930"/>
    </location>
</feature>
<keyword evidence="2" id="KW-0677">Repeat</keyword>
<reference evidence="5 6" key="1">
    <citation type="submission" date="2016-07" db="EMBL/GenBank/DDBJ databases">
        <title>Multiple horizontal gene transfer events from other fungi enriched the ability of initially mycotrophic Trichoderma (Ascomycota) to feed on dead plant biomass.</title>
        <authorList>
            <consortium name="DOE Joint Genome Institute"/>
            <person name="Aerts A."/>
            <person name="Atanasova L."/>
            <person name="Chenthamara K."/>
            <person name="Zhang J."/>
            <person name="Grujic M."/>
            <person name="Henrissat B."/>
            <person name="Kuo A."/>
            <person name="Salamov A."/>
            <person name="Lipzen A."/>
            <person name="Labutti K."/>
            <person name="Barry K."/>
            <person name="Miao Y."/>
            <person name="Rahimi M.J."/>
            <person name="Shen Q."/>
            <person name="Grigoriev I.V."/>
            <person name="Kubicek C.P."/>
            <person name="Druzhinina I.S."/>
        </authorList>
    </citation>
    <scope>NUCLEOTIDE SEQUENCE [LARGE SCALE GENOMIC DNA]</scope>
    <source>
        <strain evidence="5 6">CBS 226.95</strain>
    </source>
</reference>
<dbReference type="PANTHER" id="PTHR44129">
    <property type="entry name" value="WD REPEAT-CONTAINING PROTEIN POP1"/>
    <property type="match status" value="1"/>
</dbReference>
<dbReference type="InterPro" id="IPR031359">
    <property type="entry name" value="NACHT_N"/>
</dbReference>
<sequence length="1402" mass="156773">MRHIFMKKLVEEGLAKISTPSKITKGVGDVAQFIISAKGLIDAAIQNIPQAALPWAGICIGLQILLNPTKATKSNLSGIVYVISRMDWYCALTEHLLSEDCFNEPLKMILPQLETKVLALYKALLLYQMKSVCSYYRQQGLVFLRSLVSWDDWDNDLKTVEDAEITLQKDSDQYNKLHAKSALAQLVERAKSMEELLGDIHQTLRKFLTFQKELQLDEIDRKCCWDLRVVDPRDDMKKIENKKDALLPEAYEWVLGTEQYARFMQWNDQPDHNSCQLLWIKGYAGTGKTMLLLGIIRSVEERQDFCAPGLSCFFIQGTDVSLNSATAALRSLVWMLVVEQPHLISHLREKYMNSGAALFTDQNAFFALSEAFLKMLDNPELSPVILVVDALDECDRAKPGLDELIDLISESLRRSDKVKWLLSSQPEIDVLSRLKSLTGDLRNISENLVELDAQRLARPVDAYIDHKLTALRGRDGYDASILAEISKEVRQRAMNTFLWVSLAFQHIKGVHGGYAVQDIKAMPPGLLELYDHMMTRIESGEKIKPQDCKKILMCTVLAFRPISLSELAALSDLSRNITETAIKECGSFLTTREGTVYLIHQSAKDYLYDNFNRRLQSSGTAQGHVDIGQRSISAMAKVLKQNMYDLDNGFTPENLEPPQRDRLASIWYSCLFWADHFVAGTSENPEGKSALADDGEVIGFLREKLLQWLEYLSVPERLSDGLYSIRKLLHVTQKSSQLARFLNDIEAFIQSHGSIIERAPLQIYASALVFSPMTSEVRATQWKYRLPFIQTVAGIITHWDTNRQTLEGHGYPVRSVAFSPNGKTLASASYDKTLRLWDAATGSYQQTLNGHSKGIIFITFSPDGRTLASASDDTTIRLWDVATGSHQTFRGHSDCVESVAFSPDGKTLASASDDKTIKLWDTATGSHKIFRKHSNYLILSLAFSPDGKTLALALDDKIIRLWDIATGSHYTLQGPDNRVRSVAFSPDGKILASASGNNVQLWDMAAGGHETLKGHDDWVNSVVFSPNSETLASASDEETIRIWDITAKSCLHILKGHTHHVNSAVFSPDGKMLASASDDTTVRLWDITANSYLHTHEAHSDWILSVAFSPNRKILASAAKDKTIRLWDRATWSHLHTLKRDSNWARSMTFSADGKTLASVSDKQTIWLWDTATGSHLRTIKGLGEYVYSIAFSPDTKTLALASGDFTIYLWDMATENLLRQLKGHYKPVESVAFSPDGKILASASDDKTIRFWNTAKGSHIQTLEGHGQWVRSVAFSPDGKTLASASDDSTIRLWDTVTGNHLHTFEGYRVAAVGFSPDGRYLKTNYGSLRLAPTSILSEHFSTEGCSDHTLYVDGKWVTIDGKKSLWLPTNYNCTSVAVDGNKLVLGHESGRLTFLEVDFS</sequence>
<feature type="repeat" description="WD" evidence="3">
    <location>
        <begin position="1222"/>
        <end position="1263"/>
    </location>
</feature>
<feature type="repeat" description="WD" evidence="3">
    <location>
        <begin position="972"/>
        <end position="1004"/>
    </location>
</feature>
<feature type="repeat" description="WD" evidence="3">
    <location>
        <begin position="1096"/>
        <end position="1137"/>
    </location>
</feature>
<dbReference type="RefSeq" id="XP_024767682.1">
    <property type="nucleotide sequence ID" value="XM_024918031.1"/>
</dbReference>
<dbReference type="PROSITE" id="PS50294">
    <property type="entry name" value="WD_REPEATS_REGION"/>
    <property type="match status" value="10"/>
</dbReference>
<keyword evidence="1 3" id="KW-0853">WD repeat</keyword>
<name>A0A2T3ZT80_TRIHA</name>
<dbReference type="PRINTS" id="PR00320">
    <property type="entry name" value="GPROTEINBRPT"/>
</dbReference>
<dbReference type="InterPro" id="IPR019775">
    <property type="entry name" value="WD40_repeat_CS"/>
</dbReference>
<dbReference type="SMART" id="SM00320">
    <property type="entry name" value="WD40"/>
    <property type="match status" value="12"/>
</dbReference>
<dbReference type="EMBL" id="KZ679704">
    <property type="protein sequence ID" value="PTB48005.1"/>
    <property type="molecule type" value="Genomic_DNA"/>
</dbReference>
<dbReference type="PROSITE" id="PS00678">
    <property type="entry name" value="WD_REPEATS_1"/>
    <property type="match status" value="6"/>
</dbReference>
<dbReference type="CDD" id="cd00200">
    <property type="entry name" value="WD40"/>
    <property type="match status" value="2"/>
</dbReference>
<protein>
    <recommendedName>
        <fullName evidence="4">NACHT domain-containing protein</fullName>
    </recommendedName>
</protein>
<evidence type="ECO:0000256" key="2">
    <source>
        <dbReference type="ARBA" id="ARBA00022737"/>
    </source>
</evidence>
<dbReference type="Pfam" id="PF00400">
    <property type="entry name" value="WD40"/>
    <property type="match status" value="12"/>
</dbReference>